<dbReference type="STRING" id="292415.Tbd_1642"/>
<dbReference type="KEGG" id="tbd:Tbd_1642"/>
<evidence type="ECO:0000313" key="5">
    <source>
        <dbReference type="Proteomes" id="UP000008291"/>
    </source>
</evidence>
<dbReference type="RefSeq" id="WP_011312154.1">
    <property type="nucleotide sequence ID" value="NC_007404.1"/>
</dbReference>
<dbReference type="OrthoDB" id="7360581at2"/>
<keyword evidence="2" id="KW-0732">Signal</keyword>
<dbReference type="PROSITE" id="PS51257">
    <property type="entry name" value="PROKAR_LIPOPROTEIN"/>
    <property type="match status" value="1"/>
</dbReference>
<feature type="chain" id="PRO_5004228821" evidence="2">
    <location>
        <begin position="20"/>
        <end position="144"/>
    </location>
</feature>
<dbReference type="eggNOG" id="COG2823">
    <property type="taxonomic scope" value="Bacteria"/>
</dbReference>
<dbReference type="InterPro" id="IPR014004">
    <property type="entry name" value="Transpt-assoc_nodulatn_dom_bac"/>
</dbReference>
<evidence type="ECO:0000259" key="3">
    <source>
        <dbReference type="PROSITE" id="PS50914"/>
    </source>
</evidence>
<dbReference type="InterPro" id="IPR051686">
    <property type="entry name" value="Lipoprotein_DolP"/>
</dbReference>
<accession>Q3SID3</accession>
<dbReference type="Pfam" id="PF04972">
    <property type="entry name" value="BON"/>
    <property type="match status" value="1"/>
</dbReference>
<evidence type="ECO:0000256" key="2">
    <source>
        <dbReference type="SAM" id="SignalP"/>
    </source>
</evidence>
<dbReference type="PANTHER" id="PTHR34606:SF15">
    <property type="entry name" value="BON DOMAIN-CONTAINING PROTEIN"/>
    <property type="match status" value="1"/>
</dbReference>
<feature type="region of interest" description="Disordered" evidence="1">
    <location>
        <begin position="30"/>
        <end position="59"/>
    </location>
</feature>
<dbReference type="SMART" id="SM00749">
    <property type="entry name" value="BON"/>
    <property type="match status" value="1"/>
</dbReference>
<dbReference type="PROSITE" id="PS50914">
    <property type="entry name" value="BON"/>
    <property type="match status" value="1"/>
</dbReference>
<keyword evidence="5" id="KW-1185">Reference proteome</keyword>
<dbReference type="PANTHER" id="PTHR34606">
    <property type="entry name" value="BON DOMAIN-CONTAINING PROTEIN"/>
    <property type="match status" value="1"/>
</dbReference>
<dbReference type="Gene3D" id="3.30.1340.30">
    <property type="match status" value="1"/>
</dbReference>
<sequence>MNGTRIATIAFAASLALFAAGCDRNNEATENDAVDVGEAETPASSGSAGSVGSTLGDTADRAGQAIDDAAVTTAVKGKYLADDTLKGLDISVDTEQGTVTLTGAVQDDAAKQRATEIAQGVDGVVNVDNQLTIQGSDDQAATDR</sequence>
<dbReference type="HOGENOM" id="CLU_1795588_0_0_4"/>
<protein>
    <submittedName>
        <fullName evidence="4">Putative periplasmic protein</fullName>
    </submittedName>
</protein>
<evidence type="ECO:0000256" key="1">
    <source>
        <dbReference type="SAM" id="MobiDB-lite"/>
    </source>
</evidence>
<dbReference type="Proteomes" id="UP000008291">
    <property type="component" value="Chromosome"/>
</dbReference>
<dbReference type="EMBL" id="CP000116">
    <property type="protein sequence ID" value="AAZ97595.1"/>
    <property type="molecule type" value="Genomic_DNA"/>
</dbReference>
<dbReference type="AlphaFoldDB" id="Q3SID3"/>
<evidence type="ECO:0000313" key="4">
    <source>
        <dbReference type="EMBL" id="AAZ97595.1"/>
    </source>
</evidence>
<proteinExistence type="predicted"/>
<reference evidence="4 5" key="1">
    <citation type="journal article" date="2006" name="J. Bacteriol.">
        <title>The genome sequence of the obligately chemolithoautotrophic, facultatively anaerobic bacterium Thiobacillus denitrificans.</title>
        <authorList>
            <person name="Beller H.R."/>
            <person name="Chain P.S."/>
            <person name="Letain T.E."/>
            <person name="Chakicherla A."/>
            <person name="Larimer F.W."/>
            <person name="Richardson P.M."/>
            <person name="Coleman M.A."/>
            <person name="Wood A.P."/>
            <person name="Kelly D.P."/>
        </authorList>
    </citation>
    <scope>NUCLEOTIDE SEQUENCE [LARGE SCALE GENOMIC DNA]</scope>
    <source>
        <strain evidence="4 5">ATCC 25259</strain>
    </source>
</reference>
<feature type="compositionally biased region" description="Low complexity" evidence="1">
    <location>
        <begin position="43"/>
        <end position="53"/>
    </location>
</feature>
<feature type="domain" description="BON" evidence="3">
    <location>
        <begin position="67"/>
        <end position="135"/>
    </location>
</feature>
<gene>
    <name evidence="4" type="ordered locus">Tbd_1642</name>
</gene>
<feature type="signal peptide" evidence="2">
    <location>
        <begin position="1"/>
        <end position="19"/>
    </location>
</feature>
<dbReference type="InterPro" id="IPR007055">
    <property type="entry name" value="BON_dom"/>
</dbReference>
<name>Q3SID3_THIDA</name>
<organism evidence="4 5">
    <name type="scientific">Thiobacillus denitrificans (strain ATCC 25259 / T1)</name>
    <dbReference type="NCBI Taxonomy" id="292415"/>
    <lineage>
        <taxon>Bacteria</taxon>
        <taxon>Pseudomonadati</taxon>
        <taxon>Pseudomonadota</taxon>
        <taxon>Betaproteobacteria</taxon>
        <taxon>Nitrosomonadales</taxon>
        <taxon>Thiobacillaceae</taxon>
        <taxon>Thiobacillus</taxon>
    </lineage>
</organism>